<reference evidence="1 2" key="1">
    <citation type="submission" date="2021-06" db="EMBL/GenBank/DDBJ databases">
        <authorList>
            <person name="Palmer J.M."/>
        </authorList>
    </citation>
    <scope>NUCLEOTIDE SEQUENCE [LARGE SCALE GENOMIC DNA]</scope>
    <source>
        <strain evidence="2">if_2019</strain>
        <tissue evidence="1">Muscle</tissue>
    </source>
</reference>
<keyword evidence="2" id="KW-1185">Reference proteome</keyword>
<comment type="caution">
    <text evidence="1">The sequence shown here is derived from an EMBL/GenBank/DDBJ whole genome shotgun (WGS) entry which is preliminary data.</text>
</comment>
<evidence type="ECO:0000313" key="1">
    <source>
        <dbReference type="EMBL" id="MEQ2240624.1"/>
    </source>
</evidence>
<organism evidence="1 2">
    <name type="scientific">Ilyodon furcidens</name>
    <name type="common">goldbreast splitfin</name>
    <dbReference type="NCBI Taxonomy" id="33524"/>
    <lineage>
        <taxon>Eukaryota</taxon>
        <taxon>Metazoa</taxon>
        <taxon>Chordata</taxon>
        <taxon>Craniata</taxon>
        <taxon>Vertebrata</taxon>
        <taxon>Euteleostomi</taxon>
        <taxon>Actinopterygii</taxon>
        <taxon>Neopterygii</taxon>
        <taxon>Teleostei</taxon>
        <taxon>Neoteleostei</taxon>
        <taxon>Acanthomorphata</taxon>
        <taxon>Ovalentaria</taxon>
        <taxon>Atherinomorphae</taxon>
        <taxon>Cyprinodontiformes</taxon>
        <taxon>Goodeidae</taxon>
        <taxon>Ilyodon</taxon>
    </lineage>
</organism>
<dbReference type="EMBL" id="JAHRIQ010059494">
    <property type="protein sequence ID" value="MEQ2240624.1"/>
    <property type="molecule type" value="Genomic_DNA"/>
</dbReference>
<evidence type="ECO:0000313" key="2">
    <source>
        <dbReference type="Proteomes" id="UP001482620"/>
    </source>
</evidence>
<protein>
    <submittedName>
        <fullName evidence="1">Uncharacterized protein</fullName>
    </submittedName>
</protein>
<dbReference type="Proteomes" id="UP001482620">
    <property type="component" value="Unassembled WGS sequence"/>
</dbReference>
<sequence length="113" mass="12932">MSTCISCRIGVQTQTHILLPRDKKAQTVNHCWWDDRQQAESTMHKAMIFRGWYRLVPLSSSGHTQRKTILLRCCILQIKGAVMFACINQVFLTYCRLKTPAVSVSVSMLTSTR</sequence>
<accession>A0ABV0U6N3</accession>
<proteinExistence type="predicted"/>
<gene>
    <name evidence="1" type="ORF">ILYODFUR_016951</name>
</gene>
<name>A0ABV0U6N3_9TELE</name>